<reference evidence="1" key="1">
    <citation type="submission" date="2023-05" db="EMBL/GenBank/DDBJ databases">
        <authorList>
            <consortium name="ELIXIR-Norway"/>
        </authorList>
    </citation>
    <scope>NUCLEOTIDE SEQUENCE</scope>
</reference>
<organism evidence="1 2">
    <name type="scientific">Rangifer tarandus platyrhynchus</name>
    <name type="common">Svalbard reindeer</name>
    <dbReference type="NCBI Taxonomy" id="3082113"/>
    <lineage>
        <taxon>Eukaryota</taxon>
        <taxon>Metazoa</taxon>
        <taxon>Chordata</taxon>
        <taxon>Craniata</taxon>
        <taxon>Vertebrata</taxon>
        <taxon>Euteleostomi</taxon>
        <taxon>Mammalia</taxon>
        <taxon>Eutheria</taxon>
        <taxon>Laurasiatheria</taxon>
        <taxon>Artiodactyla</taxon>
        <taxon>Ruminantia</taxon>
        <taxon>Pecora</taxon>
        <taxon>Cervidae</taxon>
        <taxon>Odocoileinae</taxon>
        <taxon>Rangifer</taxon>
    </lineage>
</organism>
<evidence type="ECO:0000313" key="2">
    <source>
        <dbReference type="Proteomes" id="UP001162501"/>
    </source>
</evidence>
<reference evidence="1" key="2">
    <citation type="submission" date="2025-03" db="EMBL/GenBank/DDBJ databases">
        <authorList>
            <consortium name="ELIXIR-Norway"/>
            <consortium name="Elixir Norway"/>
        </authorList>
    </citation>
    <scope>NUCLEOTIDE SEQUENCE</scope>
</reference>
<name>A0AC59YS71_RANTA</name>
<gene>
    <name evidence="1" type="ORF">MRATA1EN22A_LOCUS9774</name>
</gene>
<evidence type="ECO:0000313" key="1">
    <source>
        <dbReference type="EMBL" id="CAM9949207.1"/>
    </source>
</evidence>
<dbReference type="Proteomes" id="UP001162501">
    <property type="component" value="Chromosome 20"/>
</dbReference>
<proteinExistence type="predicted"/>
<protein>
    <submittedName>
        <fullName evidence="1">Uncharacterized protein</fullName>
    </submittedName>
</protein>
<sequence>MAAAALRDPPQGYVTFEDVAVYFSQEEWGLLDEAQRHLYHKVMLENFALTASMVCLHETETKEIPSEQNVSLEALSQVRTPKVVTFKDVAMTFTQEEWRQLDLDQRTLFREVMLETCGLLVSLGHPVPKPELIHLLEHGQKLWTGARGLPRSTGPGDRAKCQTREPSNSQPVLPEEALLRGSLTLGSSWDSRLGRAGAPQGLLEMQRGPERPEMDAGKEAHPGKTSLEDDGLGAGDGLHSGAFQERVSRADFLHERDPQRPGKGTPLPHLYKCKQCGKAFNRRWYLVRHQRIHTGMKPYECNACGKAFSQSSTLIRHYLIHSGEKPYKCAECGKAFQRRSYLVQHQPVHTGEKPYECSQCRKAFTHRSTFIRHHRTHSGEKPFGCKECEKSFRNRAHLIQHHVIHTGEKPYECAECAKAFRCSSELLQHQRVHTGEKPYACTHVCGKAFSKKYKFTEHWRVHTGEKPYLCSDCGKFFRQSSSLIHHRKVHTGERPYECCNCGKVFVHKYKLFEHQRTHTGKRPYECTECGKAFARKDSLVQHQKIHTGENPHKCSECGKCFLYRNKLLAHQRIHSGEKPYGCSKCV</sequence>
<dbReference type="EMBL" id="OX596104">
    <property type="protein sequence ID" value="CAM9949207.1"/>
    <property type="molecule type" value="Genomic_DNA"/>
</dbReference>
<accession>A0AC59YS71</accession>